<evidence type="ECO:0000256" key="2">
    <source>
        <dbReference type="ARBA" id="ARBA00023315"/>
    </source>
</evidence>
<reference evidence="4 5" key="1">
    <citation type="journal article" date="2014" name="BMC Genomics">
        <title>Adaptive genomic structural variation in the grape powdery mildew pathogen, Erysiphe necator.</title>
        <authorList>
            <person name="Jones L."/>
            <person name="Riaz S."/>
            <person name="Morales-Cruz A."/>
            <person name="Amrine K.C."/>
            <person name="McGuire B."/>
            <person name="Gubler W.D."/>
            <person name="Walker M.A."/>
            <person name="Cantu D."/>
        </authorList>
    </citation>
    <scope>NUCLEOTIDE SEQUENCE [LARGE SCALE GENOMIC DNA]</scope>
    <source>
        <strain evidence="5">c</strain>
    </source>
</reference>
<feature type="domain" description="N-acetyltransferase" evidence="3">
    <location>
        <begin position="40"/>
        <end position="190"/>
    </location>
</feature>
<dbReference type="PROSITE" id="PS51186">
    <property type="entry name" value="GNAT"/>
    <property type="match status" value="1"/>
</dbReference>
<evidence type="ECO:0000313" key="5">
    <source>
        <dbReference type="Proteomes" id="UP000030854"/>
    </source>
</evidence>
<dbReference type="CDD" id="cd04301">
    <property type="entry name" value="NAT_SF"/>
    <property type="match status" value="1"/>
</dbReference>
<dbReference type="STRING" id="52586.A0A0B1P7C5"/>
<evidence type="ECO:0000259" key="3">
    <source>
        <dbReference type="PROSITE" id="PS51186"/>
    </source>
</evidence>
<sequence>MDSLSILAMAAAQVQQQELSQSNETPKNDSYPADRNSYTYTIRKGKISDIPFLRHVEISAGNRYRTIGLDVVANSNIVGPERLASMTDSNHLWVAVDKYGPIGFLCGEELDGNFHIVEVSVSHECQGRGIGKGLMTTMLEQITMERCFKSVTLTTYRSVAWNGPWYSRMGFGEVHPRLLGSAYDCILDTEEAQYGFDKQERCLMMKDLFY</sequence>
<dbReference type="SUPFAM" id="SSF55729">
    <property type="entry name" value="Acyl-CoA N-acyltransferases (Nat)"/>
    <property type="match status" value="1"/>
</dbReference>
<keyword evidence="2" id="KW-0012">Acyltransferase</keyword>
<evidence type="ECO:0000256" key="1">
    <source>
        <dbReference type="ARBA" id="ARBA00022679"/>
    </source>
</evidence>
<dbReference type="HOGENOM" id="CLU_096760_0_0_1"/>
<dbReference type="GO" id="GO:0016747">
    <property type="term" value="F:acyltransferase activity, transferring groups other than amino-acyl groups"/>
    <property type="evidence" value="ECO:0007669"/>
    <property type="project" value="InterPro"/>
</dbReference>
<dbReference type="InterPro" id="IPR000182">
    <property type="entry name" value="GNAT_dom"/>
</dbReference>
<keyword evidence="1" id="KW-0808">Transferase</keyword>
<dbReference type="PANTHER" id="PTHR43800:SF1">
    <property type="entry name" value="PEPTIDYL-LYSINE N-ACETYLTRANSFERASE YJAB"/>
    <property type="match status" value="1"/>
</dbReference>
<gene>
    <name evidence="4" type="ORF">EV44_g0381</name>
</gene>
<organism evidence="4 5">
    <name type="scientific">Uncinula necator</name>
    <name type="common">Grape powdery mildew</name>
    <dbReference type="NCBI Taxonomy" id="52586"/>
    <lineage>
        <taxon>Eukaryota</taxon>
        <taxon>Fungi</taxon>
        <taxon>Dikarya</taxon>
        <taxon>Ascomycota</taxon>
        <taxon>Pezizomycotina</taxon>
        <taxon>Leotiomycetes</taxon>
        <taxon>Erysiphales</taxon>
        <taxon>Erysiphaceae</taxon>
        <taxon>Erysiphe</taxon>
    </lineage>
</organism>
<evidence type="ECO:0000313" key="4">
    <source>
        <dbReference type="EMBL" id="KHJ32791.1"/>
    </source>
</evidence>
<dbReference type="AlphaFoldDB" id="A0A0B1P7C5"/>
<comment type="caution">
    <text evidence="4">The sequence shown here is derived from an EMBL/GenBank/DDBJ whole genome shotgun (WGS) entry which is preliminary data.</text>
</comment>
<dbReference type="Gene3D" id="3.40.630.30">
    <property type="match status" value="1"/>
</dbReference>
<proteinExistence type="predicted"/>
<dbReference type="Proteomes" id="UP000030854">
    <property type="component" value="Unassembled WGS sequence"/>
</dbReference>
<dbReference type="EMBL" id="JNVN01001810">
    <property type="protein sequence ID" value="KHJ32791.1"/>
    <property type="molecule type" value="Genomic_DNA"/>
</dbReference>
<keyword evidence="5" id="KW-1185">Reference proteome</keyword>
<dbReference type="PANTHER" id="PTHR43800">
    <property type="entry name" value="PEPTIDYL-LYSINE N-ACETYLTRANSFERASE YJAB"/>
    <property type="match status" value="1"/>
</dbReference>
<protein>
    <submittedName>
        <fullName evidence="4">Putative gnat family</fullName>
    </submittedName>
</protein>
<dbReference type="InterPro" id="IPR016181">
    <property type="entry name" value="Acyl_CoA_acyltransferase"/>
</dbReference>
<dbReference type="Pfam" id="PF13508">
    <property type="entry name" value="Acetyltransf_7"/>
    <property type="match status" value="1"/>
</dbReference>
<name>A0A0B1P7C5_UNCNE</name>
<dbReference type="OMA" id="FREVPWN"/>
<accession>A0A0B1P7C5</accession>
<dbReference type="OrthoDB" id="2744543at2759"/>